<dbReference type="InterPro" id="IPR008969">
    <property type="entry name" value="CarboxyPept-like_regulatory"/>
</dbReference>
<evidence type="ECO:0000313" key="4">
    <source>
        <dbReference type="Proteomes" id="UP000663090"/>
    </source>
</evidence>
<dbReference type="SUPFAM" id="SSF49452">
    <property type="entry name" value="Starch-binding domain-like"/>
    <property type="match status" value="4"/>
</dbReference>
<dbReference type="InterPro" id="IPR013784">
    <property type="entry name" value="Carb-bd-like_fold"/>
</dbReference>
<dbReference type="EMBL" id="CP071091">
    <property type="protein sequence ID" value="QSQ15674.1"/>
    <property type="molecule type" value="Genomic_DNA"/>
</dbReference>
<gene>
    <name evidence="3" type="ORF">JY572_06310</name>
</gene>
<dbReference type="SUPFAM" id="SSF50156">
    <property type="entry name" value="PDZ domain-like"/>
    <property type="match status" value="1"/>
</dbReference>
<name>A0ABX7NA71_9BACT</name>
<feature type="compositionally biased region" description="Pro residues" evidence="1">
    <location>
        <begin position="29"/>
        <end position="39"/>
    </location>
</feature>
<dbReference type="RefSeq" id="WP_206717367.1">
    <property type="nucleotide sequence ID" value="NZ_CP071091.1"/>
</dbReference>
<dbReference type="Proteomes" id="UP000663090">
    <property type="component" value="Chromosome"/>
</dbReference>
<keyword evidence="4" id="KW-1185">Reference proteome</keyword>
<protein>
    <submittedName>
        <fullName evidence="3">Carboxypeptidase regulatory-like domain-containing protein</fullName>
    </submittedName>
</protein>
<evidence type="ECO:0000313" key="3">
    <source>
        <dbReference type="EMBL" id="QSQ15674.1"/>
    </source>
</evidence>
<dbReference type="InterPro" id="IPR001478">
    <property type="entry name" value="PDZ"/>
</dbReference>
<dbReference type="InterPro" id="IPR036034">
    <property type="entry name" value="PDZ_sf"/>
</dbReference>
<feature type="region of interest" description="Disordered" evidence="1">
    <location>
        <begin position="29"/>
        <end position="78"/>
    </location>
</feature>
<accession>A0ABX7NA71</accession>
<dbReference type="SMART" id="SM00228">
    <property type="entry name" value="PDZ"/>
    <property type="match status" value="1"/>
</dbReference>
<proteinExistence type="predicted"/>
<organism evidence="3 4">
    <name type="scientific">Myxococcus landrumensis</name>
    <dbReference type="NCBI Taxonomy" id="2813577"/>
    <lineage>
        <taxon>Bacteria</taxon>
        <taxon>Pseudomonadati</taxon>
        <taxon>Myxococcota</taxon>
        <taxon>Myxococcia</taxon>
        <taxon>Myxococcales</taxon>
        <taxon>Cystobacterineae</taxon>
        <taxon>Myxococcaceae</taxon>
        <taxon>Myxococcus</taxon>
    </lineage>
</organism>
<sequence length="961" mass="101091">MNRKGFFAGVLLGVLIAIALVWPKASPLDAPPAGTPEPGPSRTNPSPAPTREPEGTRSAAPMPEVRSSGTSPVADPMREDEGVLHIDVVEAGGRPFAEAQVTLYLKGPQVAATGSPSWFVAGRGVTDATGSLRLPARPGHYLVSAKAGGFATALENITRPHGEAQTRARLILGPGSALAGTVVERASKAPVPFTELTLTARAVLGPVSRAKAAVPEEETHRITTDARGAFRWEGLAPGEYQLDAVAAGHAPRRIPRVRVPEAEFTVELDGSAFIEGFVELPEGGPATGARVIATGLGDIREAEASEGGGFSIEAPPGAYQVTAQQGALTGTAPERVRLGPGMTVRDVRIRLGDAATLVGMVRRRGSGEPIAGAVISLRPSALARLPETPPSEVASAISGADGRFKVGQLAPGAYSVMVKARGCRLLILDGTHVPAGRRLELILDMDTAGRIEGTVVDGDNKPLAGILVTPELRWRKGPLEGVLPTVSSTEGTFTLEDVPPIEVLLAAQRPGSQTHVRERVRVVSGQTARARLQLSSEGLLEGTVRMEDGRTPTGPVTVHALHTESPRTESHQISTSTDGTWSMRVRTGRYRVTAWLSETGNQNTDQEQVVDVEAEQTRRVDLQVREAKRPHFITVLEPNGAPSIGAIVMVSEFGRHEILIEDQTDTTGQVVIAADSLGSGPLRFWATNGGRRGEVSSVTTSRRDVVIPLQPSGRLTGSVRSAGGGTIEGFAMRVSSTKAEDDFPTTQEWEFAGARFTVDDVPVGRVVLSVTLKDKRGGKVETTSVAGATTQADIVVEAGGAVSGRLVDTSGAPLSRSFVDVGGRLSPMMPGGRFRVDDLAPGPHRILAFASKSERAEKSIHITAGKTLDLGDWMLEPTRLEPGRLGISFAMNGNDVTVRSVEEGLHGGLLLVGDVVKSIDGATVLTAGEARDRELGAPGSPATLVIRREAETYPITLTRAP</sequence>
<dbReference type="SUPFAM" id="SSF49464">
    <property type="entry name" value="Carboxypeptidase regulatory domain-like"/>
    <property type="match status" value="1"/>
</dbReference>
<dbReference type="Gene3D" id="2.60.40.1120">
    <property type="entry name" value="Carboxypeptidase-like, regulatory domain"/>
    <property type="match status" value="4"/>
</dbReference>
<dbReference type="Pfam" id="PF13620">
    <property type="entry name" value="CarboxypepD_reg"/>
    <property type="match status" value="3"/>
</dbReference>
<feature type="domain" description="PDZ" evidence="2">
    <location>
        <begin position="883"/>
        <end position="950"/>
    </location>
</feature>
<reference evidence="3 4" key="1">
    <citation type="submission" date="2021-02" db="EMBL/GenBank/DDBJ databases">
        <title>De Novo genome assembly of isolated myxobacteria.</title>
        <authorList>
            <person name="Stevens D.C."/>
        </authorList>
    </citation>
    <scope>NUCLEOTIDE SEQUENCE [LARGE SCALE GENOMIC DNA]</scope>
    <source>
        <strain evidence="3 4">SCHIC003</strain>
    </source>
</reference>
<evidence type="ECO:0000256" key="1">
    <source>
        <dbReference type="SAM" id="MobiDB-lite"/>
    </source>
</evidence>
<evidence type="ECO:0000259" key="2">
    <source>
        <dbReference type="SMART" id="SM00228"/>
    </source>
</evidence>